<dbReference type="InterPro" id="IPR011611">
    <property type="entry name" value="PfkB_dom"/>
</dbReference>
<evidence type="ECO:0000259" key="3">
    <source>
        <dbReference type="Pfam" id="PF00294"/>
    </source>
</evidence>
<dbReference type="InterPro" id="IPR029056">
    <property type="entry name" value="Ribokinase-like"/>
</dbReference>
<evidence type="ECO:0000313" key="4">
    <source>
        <dbReference type="EMBL" id="MBA4617345.1"/>
    </source>
</evidence>
<dbReference type="PROSITE" id="PS00584">
    <property type="entry name" value="PFKB_KINASES_2"/>
    <property type="match status" value="1"/>
</dbReference>
<reference evidence="4" key="1">
    <citation type="journal article" date="2013" name="J. Plant Res.">
        <title>Effect of fungi and light on seed germination of three Opuntia species from semiarid lands of central Mexico.</title>
        <authorList>
            <person name="Delgado-Sanchez P."/>
            <person name="Jimenez-Bremont J.F."/>
            <person name="Guerrero-Gonzalez Mde L."/>
            <person name="Flores J."/>
        </authorList>
    </citation>
    <scope>NUCLEOTIDE SEQUENCE</scope>
    <source>
        <tissue evidence="4">Cladode</tissue>
    </source>
</reference>
<proteinExistence type="predicted"/>
<dbReference type="Gene3D" id="3.40.1190.20">
    <property type="match status" value="2"/>
</dbReference>
<dbReference type="PANTHER" id="PTHR42774">
    <property type="entry name" value="PHOSPHOTRANSFERASE SYSTEM TRANSPORT PROTEIN"/>
    <property type="match status" value="1"/>
</dbReference>
<dbReference type="Pfam" id="PF00294">
    <property type="entry name" value="PfkB"/>
    <property type="match status" value="1"/>
</dbReference>
<dbReference type="SUPFAM" id="SSF53613">
    <property type="entry name" value="Ribokinase-like"/>
    <property type="match status" value="1"/>
</dbReference>
<protein>
    <recommendedName>
        <fullName evidence="3">Carbohydrate kinase PfkB domain-containing protein</fullName>
    </recommendedName>
</protein>
<dbReference type="PANTHER" id="PTHR42774:SF3">
    <property type="entry name" value="KETOHEXOKINASE"/>
    <property type="match status" value="1"/>
</dbReference>
<reference evidence="4" key="2">
    <citation type="submission" date="2020-07" db="EMBL/GenBank/DDBJ databases">
        <authorList>
            <person name="Vera ALvarez R."/>
            <person name="Arias-Moreno D.M."/>
            <person name="Jimenez-Jacinto V."/>
            <person name="Jimenez-Bremont J.F."/>
            <person name="Swaminathan K."/>
            <person name="Moose S.P."/>
            <person name="Guerrero-Gonzalez M.L."/>
            <person name="Marino-Ramirez L."/>
            <person name="Landsman D."/>
            <person name="Rodriguez-Kessler M."/>
            <person name="Delgado-Sanchez P."/>
        </authorList>
    </citation>
    <scope>NUCLEOTIDE SEQUENCE</scope>
    <source>
        <tissue evidence="4">Cladode</tissue>
    </source>
</reference>
<organism evidence="4">
    <name type="scientific">Opuntia streptacantha</name>
    <name type="common">Prickly pear cactus</name>
    <name type="synonym">Opuntia cardona</name>
    <dbReference type="NCBI Taxonomy" id="393608"/>
    <lineage>
        <taxon>Eukaryota</taxon>
        <taxon>Viridiplantae</taxon>
        <taxon>Streptophyta</taxon>
        <taxon>Embryophyta</taxon>
        <taxon>Tracheophyta</taxon>
        <taxon>Spermatophyta</taxon>
        <taxon>Magnoliopsida</taxon>
        <taxon>eudicotyledons</taxon>
        <taxon>Gunneridae</taxon>
        <taxon>Pentapetalae</taxon>
        <taxon>Caryophyllales</taxon>
        <taxon>Cactineae</taxon>
        <taxon>Cactaceae</taxon>
        <taxon>Opuntioideae</taxon>
        <taxon>Opuntia</taxon>
    </lineage>
</organism>
<dbReference type="GO" id="GO:0016301">
    <property type="term" value="F:kinase activity"/>
    <property type="evidence" value="ECO:0007669"/>
    <property type="project" value="UniProtKB-KW"/>
</dbReference>
<dbReference type="EMBL" id="GISG01015827">
    <property type="protein sequence ID" value="MBA4617345.1"/>
    <property type="molecule type" value="Transcribed_RNA"/>
</dbReference>
<evidence type="ECO:0000256" key="2">
    <source>
        <dbReference type="ARBA" id="ARBA00022777"/>
    </source>
</evidence>
<dbReference type="InterPro" id="IPR052562">
    <property type="entry name" value="Ketohexokinase-related"/>
</dbReference>
<keyword evidence="2" id="KW-0418">Kinase</keyword>
<feature type="domain" description="Carbohydrate kinase PfkB" evidence="3">
    <location>
        <begin position="150"/>
        <end position="208"/>
    </location>
</feature>
<name>A0A7C9CK23_OPUST</name>
<dbReference type="AlphaFoldDB" id="A0A7C9CK23"/>
<keyword evidence="1" id="KW-0808">Transferase</keyword>
<accession>A0A7C9CK23</accession>
<sequence length="220" mass="23607">MNETGISYVMTYIFPVQATCRSIPIVLDAERKREGLDELLSIATYVVCPAKFPQAWTEASSLPKALLSMLLRLPNVKFVIVTLGENGCMMLERSISKAPESEEVNVDEIMETLKQKIVHDSTLPSCVSSSVMNLAADGLGAVCGRLHVGTAEKIPPSELVDTTGAGDAFVGAVLYALSTDMPPEKMLPFAAKVAACGCRALGARSGLPYRSDPRLTPFLI</sequence>
<evidence type="ECO:0000256" key="1">
    <source>
        <dbReference type="ARBA" id="ARBA00022679"/>
    </source>
</evidence>
<dbReference type="InterPro" id="IPR002173">
    <property type="entry name" value="Carboh/pur_kinase_PfkB_CS"/>
</dbReference>